<name>A0A9P9WPQ0_9PEZI</name>
<organism evidence="2 3">
    <name type="scientific">Neoarthrinium moseri</name>
    <dbReference type="NCBI Taxonomy" id="1658444"/>
    <lineage>
        <taxon>Eukaryota</taxon>
        <taxon>Fungi</taxon>
        <taxon>Dikarya</taxon>
        <taxon>Ascomycota</taxon>
        <taxon>Pezizomycotina</taxon>
        <taxon>Sordariomycetes</taxon>
        <taxon>Xylariomycetidae</taxon>
        <taxon>Amphisphaeriales</taxon>
        <taxon>Apiosporaceae</taxon>
        <taxon>Neoarthrinium</taxon>
    </lineage>
</organism>
<gene>
    <name evidence="2" type="ORF">JX265_004694</name>
</gene>
<evidence type="ECO:0000313" key="2">
    <source>
        <dbReference type="EMBL" id="KAI1874486.1"/>
    </source>
</evidence>
<comment type="caution">
    <text evidence="2">The sequence shown here is derived from an EMBL/GenBank/DDBJ whole genome shotgun (WGS) entry which is preliminary data.</text>
</comment>
<dbReference type="Proteomes" id="UP000829685">
    <property type="component" value="Unassembled WGS sequence"/>
</dbReference>
<keyword evidence="1" id="KW-0472">Membrane</keyword>
<proteinExistence type="predicted"/>
<feature type="transmembrane region" description="Helical" evidence="1">
    <location>
        <begin position="182"/>
        <end position="205"/>
    </location>
</feature>
<dbReference type="AlphaFoldDB" id="A0A9P9WPQ0"/>
<keyword evidence="1" id="KW-0812">Transmembrane</keyword>
<evidence type="ECO:0000313" key="3">
    <source>
        <dbReference type="Proteomes" id="UP000829685"/>
    </source>
</evidence>
<keyword evidence="3" id="KW-1185">Reference proteome</keyword>
<protein>
    <submittedName>
        <fullName evidence="2">Uncharacterized protein</fullName>
    </submittedName>
</protein>
<accession>A0A9P9WPQ0</accession>
<reference evidence="2" key="1">
    <citation type="submission" date="2021-03" db="EMBL/GenBank/DDBJ databases">
        <title>Revisited historic fungal species revealed as producer of novel bioactive compounds through whole genome sequencing and comparative genomics.</title>
        <authorList>
            <person name="Vignolle G.A."/>
            <person name="Hochenegger N."/>
            <person name="Mach R.L."/>
            <person name="Mach-Aigner A.R."/>
            <person name="Javad Rahimi M."/>
            <person name="Salim K.A."/>
            <person name="Chan C.M."/>
            <person name="Lim L.B.L."/>
            <person name="Cai F."/>
            <person name="Druzhinina I.S."/>
            <person name="U'Ren J.M."/>
            <person name="Derntl C."/>
        </authorList>
    </citation>
    <scope>NUCLEOTIDE SEQUENCE</scope>
    <source>
        <strain evidence="2">TUCIM 5799</strain>
    </source>
</reference>
<sequence>MEPGFPLVGDQSENQEQHMVLFVAPGTSGTTWLSLLPIDQTQDGEQVFNQLNIFLKSDDFKASPAKSMGMFGKLFLKEVLSIGALSEVRLADYAATMSEVLVSDSSPSTELTSARRRPQLLRGGRPFVELYPHLILGSPEGKGLILQYVLKKVVVMIAFITTLFAWCLVGTAVGVTMNSFQIGVQVAGIGAGITAVLTPLVALMMHH</sequence>
<keyword evidence="1" id="KW-1133">Transmembrane helix</keyword>
<evidence type="ECO:0000256" key="1">
    <source>
        <dbReference type="SAM" id="Phobius"/>
    </source>
</evidence>
<feature type="transmembrane region" description="Helical" evidence="1">
    <location>
        <begin position="153"/>
        <end position="176"/>
    </location>
</feature>
<dbReference type="EMBL" id="JAFIMR010000009">
    <property type="protein sequence ID" value="KAI1874486.1"/>
    <property type="molecule type" value="Genomic_DNA"/>
</dbReference>